<dbReference type="Proteomes" id="UP000265566">
    <property type="component" value="Chromosome 5"/>
</dbReference>
<comment type="caution">
    <text evidence="1">The sequence shown here is derived from an EMBL/GenBank/DDBJ whole genome shotgun (WGS) entry which is preliminary data.</text>
</comment>
<proteinExistence type="predicted"/>
<dbReference type="OrthoDB" id="10571948at2759"/>
<dbReference type="EMBL" id="PSQE01000005">
    <property type="protein sequence ID" value="RHN56669.1"/>
    <property type="molecule type" value="Genomic_DNA"/>
</dbReference>
<gene>
    <name evidence="1" type="ORF">MtrunA17_Chr5g0431941</name>
</gene>
<accession>A0A396HTK8</accession>
<protein>
    <submittedName>
        <fullName evidence="1">Uncharacterized protein</fullName>
    </submittedName>
</protein>
<evidence type="ECO:0000313" key="2">
    <source>
        <dbReference type="Proteomes" id="UP000265566"/>
    </source>
</evidence>
<evidence type="ECO:0000313" key="1">
    <source>
        <dbReference type="EMBL" id="RHN56669.1"/>
    </source>
</evidence>
<name>A0A396HTK8_MEDTR</name>
<dbReference type="Gramene" id="rna32106">
    <property type="protein sequence ID" value="RHN56669.1"/>
    <property type="gene ID" value="gene32106"/>
</dbReference>
<organism evidence="1 2">
    <name type="scientific">Medicago truncatula</name>
    <name type="common">Barrel medic</name>
    <name type="synonym">Medicago tribuloides</name>
    <dbReference type="NCBI Taxonomy" id="3880"/>
    <lineage>
        <taxon>Eukaryota</taxon>
        <taxon>Viridiplantae</taxon>
        <taxon>Streptophyta</taxon>
        <taxon>Embryophyta</taxon>
        <taxon>Tracheophyta</taxon>
        <taxon>Spermatophyta</taxon>
        <taxon>Magnoliopsida</taxon>
        <taxon>eudicotyledons</taxon>
        <taxon>Gunneridae</taxon>
        <taxon>Pentapetalae</taxon>
        <taxon>rosids</taxon>
        <taxon>fabids</taxon>
        <taxon>Fabales</taxon>
        <taxon>Fabaceae</taxon>
        <taxon>Papilionoideae</taxon>
        <taxon>50 kb inversion clade</taxon>
        <taxon>NPAAA clade</taxon>
        <taxon>Hologalegina</taxon>
        <taxon>IRL clade</taxon>
        <taxon>Trifolieae</taxon>
        <taxon>Medicago</taxon>
    </lineage>
</organism>
<dbReference type="AlphaFoldDB" id="A0A396HTK8"/>
<reference evidence="2" key="1">
    <citation type="journal article" date="2018" name="Nat. Plants">
        <title>Whole-genome landscape of Medicago truncatula symbiotic genes.</title>
        <authorList>
            <person name="Pecrix Y."/>
            <person name="Staton S.E."/>
            <person name="Sallet E."/>
            <person name="Lelandais-Briere C."/>
            <person name="Moreau S."/>
            <person name="Carrere S."/>
            <person name="Blein T."/>
            <person name="Jardinaud M.F."/>
            <person name="Latrasse D."/>
            <person name="Zouine M."/>
            <person name="Zahm M."/>
            <person name="Kreplak J."/>
            <person name="Mayjonade B."/>
            <person name="Satge C."/>
            <person name="Perez M."/>
            <person name="Cauet S."/>
            <person name="Marande W."/>
            <person name="Chantry-Darmon C."/>
            <person name="Lopez-Roques C."/>
            <person name="Bouchez O."/>
            <person name="Berard A."/>
            <person name="Debelle F."/>
            <person name="Munos S."/>
            <person name="Bendahmane A."/>
            <person name="Berges H."/>
            <person name="Niebel A."/>
            <person name="Buitink J."/>
            <person name="Frugier F."/>
            <person name="Benhamed M."/>
            <person name="Crespi M."/>
            <person name="Gouzy J."/>
            <person name="Gamas P."/>
        </authorList>
    </citation>
    <scope>NUCLEOTIDE SEQUENCE [LARGE SCALE GENOMIC DNA]</scope>
    <source>
        <strain evidence="2">cv. Jemalong A17</strain>
    </source>
</reference>
<sequence>MKIKFILVIDGVCFSYPLIILRFYLHAPTEQSEELTNAADYHAIQVDASQVNFDSLVALDLTFDALHENGDLRLQQEDSLVVVNQINSLSQQDNSDDNDHNRLVLYRKPLARMNLINQETSHILIVVPQHTDYRISCLEDFKNMIHKILDVDGFSIEPTSELVQIMEANYEIFKMNLSARALYTFDFLNLKISPISRVSLLENKIKIPRVPSLGIRQRRGSKLRSQQLKEMIDAMENNDVVRDNYKERLLEYHKYL</sequence>